<feature type="transmembrane region" description="Helical" evidence="8">
    <location>
        <begin position="221"/>
        <end position="244"/>
    </location>
</feature>
<name>A0A381UQJ9_9ZZZZ</name>
<keyword evidence="3" id="KW-1003">Cell membrane</keyword>
<dbReference type="PRINTS" id="PR00173">
    <property type="entry name" value="EDTRNSPORT"/>
</dbReference>
<dbReference type="FunFam" id="1.10.3860.10:FF:000001">
    <property type="entry name" value="C4-dicarboxylate transport protein"/>
    <property type="match status" value="1"/>
</dbReference>
<keyword evidence="5" id="KW-0769">Symport</keyword>
<accession>A0A381UQJ9</accession>
<dbReference type="InterPro" id="IPR050746">
    <property type="entry name" value="DAACS"/>
</dbReference>
<dbReference type="EMBL" id="UINC01006909">
    <property type="protein sequence ID" value="SVA30340.1"/>
    <property type="molecule type" value="Genomic_DNA"/>
</dbReference>
<keyword evidence="7 8" id="KW-0472">Membrane</keyword>
<dbReference type="InterPro" id="IPR036458">
    <property type="entry name" value="Na:dicarbo_symporter_sf"/>
</dbReference>
<keyword evidence="6 8" id="KW-1133">Transmembrane helix</keyword>
<feature type="transmembrane region" description="Helical" evidence="8">
    <location>
        <begin position="352"/>
        <end position="374"/>
    </location>
</feature>
<sequence>MNLTVRILIGMAAGVLVGLAVQGFTSDGHWIQAVLIQDVFDAGGKVFIASLRLMVVPLVLVSLVCGSSSLADGASMGRLGGKSIGLYLFTTAVAISLALGLALFISPGEGGSASQAVEYTPRPSPGLKETFLNIFPTNPVRAMADGNMLQIIVFALLLGTALGRSGDAGQRIRSLFEDLNGVLMRLIVMLISLAPFGVFFLMAKLFSEVGWRDIIELGKYFATVVLALIIHASVVYPALLLWLAKTNPLKFYQKMREPMLFAFSTSSSGATLPVTLRTVEKKLGVDNSIASFSVPLGATINMDGTAIMQGVATVFIAQYFHVDLVFTDYLMVILTATMASVGTAAVPGVGLIMLTMVLTQVGLPVEGIALIIGVDRLLDMTRTAVNVAGDATVATIVAHSEKKLDRSVLDDPDAGRANP</sequence>
<evidence type="ECO:0000256" key="6">
    <source>
        <dbReference type="ARBA" id="ARBA00022989"/>
    </source>
</evidence>
<dbReference type="GO" id="GO:0015293">
    <property type="term" value="F:symporter activity"/>
    <property type="evidence" value="ECO:0007669"/>
    <property type="project" value="UniProtKB-KW"/>
</dbReference>
<dbReference type="InterPro" id="IPR001991">
    <property type="entry name" value="Na-dicarboxylate_symporter"/>
</dbReference>
<reference evidence="9" key="1">
    <citation type="submission" date="2018-05" db="EMBL/GenBank/DDBJ databases">
        <authorList>
            <person name="Lanie J.A."/>
            <person name="Ng W.-L."/>
            <person name="Kazmierczak K.M."/>
            <person name="Andrzejewski T.M."/>
            <person name="Davidsen T.M."/>
            <person name="Wayne K.J."/>
            <person name="Tettelin H."/>
            <person name="Glass J.I."/>
            <person name="Rusch D."/>
            <person name="Podicherti R."/>
            <person name="Tsui H.-C.T."/>
            <person name="Winkler M.E."/>
        </authorList>
    </citation>
    <scope>NUCLEOTIDE SEQUENCE</scope>
</reference>
<organism evidence="9">
    <name type="scientific">marine metagenome</name>
    <dbReference type="NCBI Taxonomy" id="408172"/>
    <lineage>
        <taxon>unclassified sequences</taxon>
        <taxon>metagenomes</taxon>
        <taxon>ecological metagenomes</taxon>
    </lineage>
</organism>
<dbReference type="Pfam" id="PF00375">
    <property type="entry name" value="SDF"/>
    <property type="match status" value="1"/>
</dbReference>
<dbReference type="PANTHER" id="PTHR11958">
    <property type="entry name" value="SODIUM/DICARBOXYLATE SYMPORTER-RELATED"/>
    <property type="match status" value="1"/>
</dbReference>
<dbReference type="PANTHER" id="PTHR11958:SF63">
    <property type="entry name" value="AMINO ACID TRANSPORTER"/>
    <property type="match status" value="1"/>
</dbReference>
<evidence type="ECO:0000256" key="8">
    <source>
        <dbReference type="SAM" id="Phobius"/>
    </source>
</evidence>
<evidence type="ECO:0000256" key="4">
    <source>
        <dbReference type="ARBA" id="ARBA00022692"/>
    </source>
</evidence>
<evidence type="ECO:0000256" key="5">
    <source>
        <dbReference type="ARBA" id="ARBA00022847"/>
    </source>
</evidence>
<dbReference type="Gene3D" id="1.10.3860.10">
    <property type="entry name" value="Sodium:dicarboxylate symporter"/>
    <property type="match status" value="1"/>
</dbReference>
<keyword evidence="2" id="KW-0813">Transport</keyword>
<keyword evidence="4 8" id="KW-0812">Transmembrane</keyword>
<feature type="transmembrane region" description="Helical" evidence="8">
    <location>
        <begin position="47"/>
        <end position="65"/>
    </location>
</feature>
<feature type="transmembrane region" description="Helical" evidence="8">
    <location>
        <begin position="142"/>
        <end position="162"/>
    </location>
</feature>
<evidence type="ECO:0000256" key="1">
    <source>
        <dbReference type="ARBA" id="ARBA00004651"/>
    </source>
</evidence>
<feature type="transmembrane region" description="Helical" evidence="8">
    <location>
        <begin position="86"/>
        <end position="105"/>
    </location>
</feature>
<dbReference type="SUPFAM" id="SSF118215">
    <property type="entry name" value="Proton glutamate symport protein"/>
    <property type="match status" value="1"/>
</dbReference>
<feature type="transmembrane region" description="Helical" evidence="8">
    <location>
        <begin position="329"/>
        <end position="346"/>
    </location>
</feature>
<protein>
    <recommendedName>
        <fullName evidence="10">Amino acid transporter</fullName>
    </recommendedName>
</protein>
<evidence type="ECO:0000256" key="7">
    <source>
        <dbReference type="ARBA" id="ARBA00023136"/>
    </source>
</evidence>
<gene>
    <name evidence="9" type="ORF">METZ01_LOCUS83194</name>
</gene>
<evidence type="ECO:0000313" key="9">
    <source>
        <dbReference type="EMBL" id="SVA30340.1"/>
    </source>
</evidence>
<evidence type="ECO:0000256" key="2">
    <source>
        <dbReference type="ARBA" id="ARBA00022448"/>
    </source>
</evidence>
<evidence type="ECO:0008006" key="10">
    <source>
        <dbReference type="Google" id="ProtNLM"/>
    </source>
</evidence>
<dbReference type="GO" id="GO:0006835">
    <property type="term" value="P:dicarboxylic acid transport"/>
    <property type="evidence" value="ECO:0007669"/>
    <property type="project" value="UniProtKB-ARBA"/>
</dbReference>
<evidence type="ECO:0000256" key="3">
    <source>
        <dbReference type="ARBA" id="ARBA00022475"/>
    </source>
</evidence>
<dbReference type="AlphaFoldDB" id="A0A381UQJ9"/>
<comment type="subcellular location">
    <subcellularLocation>
        <location evidence="1">Cell membrane</location>
        <topology evidence="1">Multi-pass membrane protein</topology>
    </subcellularLocation>
</comment>
<dbReference type="GO" id="GO:0005886">
    <property type="term" value="C:plasma membrane"/>
    <property type="evidence" value="ECO:0007669"/>
    <property type="project" value="UniProtKB-SubCell"/>
</dbReference>
<feature type="transmembrane region" description="Helical" evidence="8">
    <location>
        <begin position="182"/>
        <end position="201"/>
    </location>
</feature>
<proteinExistence type="predicted"/>